<keyword evidence="2" id="KW-1185">Reference proteome</keyword>
<proteinExistence type="predicted"/>
<dbReference type="PANTHER" id="PTHR35391:SF5">
    <property type="entry name" value="DUF6590 DOMAIN-CONTAINING PROTEIN"/>
    <property type="match status" value="1"/>
</dbReference>
<dbReference type="EMBL" id="KN846992">
    <property type="protein sequence ID" value="KIW90852.1"/>
    <property type="molecule type" value="Genomic_DNA"/>
</dbReference>
<dbReference type="OrthoDB" id="20872at2759"/>
<dbReference type="VEuPathDB" id="FungiDB:Z519_08635"/>
<sequence length="347" mass="39066">MEARAAETDTGEQEIRYSAEPCRRGFGQILVAVYTDEAVAGRMPLLFKQPPETKPILTIADLRDEFEQFRMWASNIGVFASDHASLDLSILLKEDRQYVDEVPSELSDSDDASGSDSEPQTKHLTDLELLILEIENRLEHIPDVITKLIHLACVIRVSGVRSRRIKAATYHHDDEDGVNQSEIFEMTNLPSVLRSRYYVNESLLARLCKAISSRRRQFMCQQKHQKRLAYSGTTSNDSTLSAHSYYPLAPEQMGSFRNLSSSKAESPRRIVRQNGTHSAITGQTLATTFRGGALKRPVASTVVASTTKFMMSSVEFPPPPPILNRASHFQCPYCCLLMEERKREPTL</sequence>
<protein>
    <submittedName>
        <fullName evidence="1">Uncharacterized protein</fullName>
    </submittedName>
</protein>
<dbReference type="HOGENOM" id="CLU_799261_0_0_1"/>
<organism evidence="1 2">
    <name type="scientific">Cladophialophora bantiana (strain ATCC 10958 / CBS 173.52 / CDC B-1940 / NIH 8579)</name>
    <name type="common">Xylohypha bantiana</name>
    <dbReference type="NCBI Taxonomy" id="1442370"/>
    <lineage>
        <taxon>Eukaryota</taxon>
        <taxon>Fungi</taxon>
        <taxon>Dikarya</taxon>
        <taxon>Ascomycota</taxon>
        <taxon>Pezizomycotina</taxon>
        <taxon>Eurotiomycetes</taxon>
        <taxon>Chaetothyriomycetidae</taxon>
        <taxon>Chaetothyriales</taxon>
        <taxon>Herpotrichiellaceae</taxon>
        <taxon>Cladophialophora</taxon>
    </lineage>
</organism>
<evidence type="ECO:0000313" key="1">
    <source>
        <dbReference type="EMBL" id="KIW90852.1"/>
    </source>
</evidence>
<dbReference type="PANTHER" id="PTHR35391">
    <property type="entry name" value="C2H2-TYPE DOMAIN-CONTAINING PROTEIN-RELATED"/>
    <property type="match status" value="1"/>
</dbReference>
<accession>A0A0D2FWE9</accession>
<dbReference type="RefSeq" id="XP_016617521.1">
    <property type="nucleotide sequence ID" value="XM_016766363.1"/>
</dbReference>
<reference evidence="1" key="1">
    <citation type="submission" date="2015-01" db="EMBL/GenBank/DDBJ databases">
        <title>The Genome Sequence of Cladophialophora bantiana CBS 173.52.</title>
        <authorList>
            <consortium name="The Broad Institute Genomics Platform"/>
            <person name="Cuomo C."/>
            <person name="de Hoog S."/>
            <person name="Gorbushina A."/>
            <person name="Stielow B."/>
            <person name="Teixiera M."/>
            <person name="Abouelleil A."/>
            <person name="Chapman S.B."/>
            <person name="Priest M."/>
            <person name="Young S.K."/>
            <person name="Wortman J."/>
            <person name="Nusbaum C."/>
            <person name="Birren B."/>
        </authorList>
    </citation>
    <scope>NUCLEOTIDE SEQUENCE [LARGE SCALE GENOMIC DNA]</scope>
    <source>
        <strain evidence="1">CBS 173.52</strain>
    </source>
</reference>
<gene>
    <name evidence="1" type="ORF">Z519_08635</name>
</gene>
<dbReference type="AlphaFoldDB" id="A0A0D2FWE9"/>
<evidence type="ECO:0000313" key="2">
    <source>
        <dbReference type="Proteomes" id="UP000053789"/>
    </source>
</evidence>
<dbReference type="GeneID" id="27701563"/>
<dbReference type="Proteomes" id="UP000053789">
    <property type="component" value="Unassembled WGS sequence"/>
</dbReference>
<name>A0A0D2FWE9_CLAB1</name>